<evidence type="ECO:0000256" key="3">
    <source>
        <dbReference type="ARBA" id="ARBA00023163"/>
    </source>
</evidence>
<dbReference type="SUPFAM" id="SSF46785">
    <property type="entry name" value="Winged helix' DNA-binding domain"/>
    <property type="match status" value="1"/>
</dbReference>
<dbReference type="SUPFAM" id="SSF48008">
    <property type="entry name" value="GntR ligand-binding domain-like"/>
    <property type="match status" value="1"/>
</dbReference>
<evidence type="ECO:0000313" key="5">
    <source>
        <dbReference type="EMBL" id="MDR6167690.1"/>
    </source>
</evidence>
<keyword evidence="1" id="KW-0805">Transcription regulation</keyword>
<evidence type="ECO:0000256" key="2">
    <source>
        <dbReference type="ARBA" id="ARBA00023125"/>
    </source>
</evidence>
<dbReference type="EMBL" id="JAVIZA010000001">
    <property type="protein sequence ID" value="MDR6167690.1"/>
    <property type="molecule type" value="Genomic_DNA"/>
</dbReference>
<organism evidence="5 6">
    <name type="scientific">Microbacterium paludicola</name>
    <dbReference type="NCBI Taxonomy" id="300019"/>
    <lineage>
        <taxon>Bacteria</taxon>
        <taxon>Bacillati</taxon>
        <taxon>Actinomycetota</taxon>
        <taxon>Actinomycetes</taxon>
        <taxon>Micrococcales</taxon>
        <taxon>Microbacteriaceae</taxon>
        <taxon>Microbacterium</taxon>
    </lineage>
</organism>
<gene>
    <name evidence="5" type="ORF">QE367_001894</name>
</gene>
<dbReference type="CDD" id="cd07377">
    <property type="entry name" value="WHTH_GntR"/>
    <property type="match status" value="1"/>
</dbReference>
<dbReference type="InterPro" id="IPR011711">
    <property type="entry name" value="GntR_C"/>
</dbReference>
<dbReference type="InterPro" id="IPR036388">
    <property type="entry name" value="WH-like_DNA-bd_sf"/>
</dbReference>
<dbReference type="PANTHER" id="PTHR43537">
    <property type="entry name" value="TRANSCRIPTIONAL REGULATOR, GNTR FAMILY"/>
    <property type="match status" value="1"/>
</dbReference>
<evidence type="ECO:0000256" key="1">
    <source>
        <dbReference type="ARBA" id="ARBA00023015"/>
    </source>
</evidence>
<dbReference type="PANTHER" id="PTHR43537:SF45">
    <property type="entry name" value="GNTR FAMILY REGULATORY PROTEIN"/>
    <property type="match status" value="1"/>
</dbReference>
<evidence type="ECO:0000259" key="4">
    <source>
        <dbReference type="PROSITE" id="PS50949"/>
    </source>
</evidence>
<dbReference type="GO" id="GO:0003677">
    <property type="term" value="F:DNA binding"/>
    <property type="evidence" value="ECO:0007669"/>
    <property type="project" value="UniProtKB-KW"/>
</dbReference>
<protein>
    <submittedName>
        <fullName evidence="5">DNA-binding GntR family transcriptional regulator</fullName>
    </submittedName>
</protein>
<accession>A0ABU1I1D1</accession>
<comment type="caution">
    <text evidence="5">The sequence shown here is derived from an EMBL/GenBank/DDBJ whole genome shotgun (WGS) entry which is preliminary data.</text>
</comment>
<dbReference type="InterPro" id="IPR036390">
    <property type="entry name" value="WH_DNA-bd_sf"/>
</dbReference>
<dbReference type="Pfam" id="PF07729">
    <property type="entry name" value="FCD"/>
    <property type="match status" value="1"/>
</dbReference>
<dbReference type="InterPro" id="IPR008920">
    <property type="entry name" value="TF_FadR/GntR_C"/>
</dbReference>
<dbReference type="PROSITE" id="PS50949">
    <property type="entry name" value="HTH_GNTR"/>
    <property type="match status" value="1"/>
</dbReference>
<dbReference type="Pfam" id="PF00392">
    <property type="entry name" value="GntR"/>
    <property type="match status" value="1"/>
</dbReference>
<dbReference type="Gene3D" id="1.10.10.10">
    <property type="entry name" value="Winged helix-like DNA-binding domain superfamily/Winged helix DNA-binding domain"/>
    <property type="match status" value="1"/>
</dbReference>
<feature type="domain" description="HTH gntR-type" evidence="4">
    <location>
        <begin position="16"/>
        <end position="83"/>
    </location>
</feature>
<dbReference type="Proteomes" id="UP001260188">
    <property type="component" value="Unassembled WGS sequence"/>
</dbReference>
<keyword evidence="2 5" id="KW-0238">DNA-binding</keyword>
<reference evidence="5 6" key="1">
    <citation type="submission" date="2023-08" db="EMBL/GenBank/DDBJ databases">
        <title>Functional and genomic diversity of the sorghum phyllosphere microbiome.</title>
        <authorList>
            <person name="Shade A."/>
        </authorList>
    </citation>
    <scope>NUCLEOTIDE SEQUENCE [LARGE SCALE GENOMIC DNA]</scope>
    <source>
        <strain evidence="5 6">SORGH_AS_0919</strain>
    </source>
</reference>
<proteinExistence type="predicted"/>
<dbReference type="RefSeq" id="WP_023953740.1">
    <property type="nucleotide sequence ID" value="NZ_CP018134.1"/>
</dbReference>
<evidence type="ECO:0000313" key="6">
    <source>
        <dbReference type="Proteomes" id="UP001260188"/>
    </source>
</evidence>
<keyword evidence="6" id="KW-1185">Reference proteome</keyword>
<keyword evidence="3" id="KW-0804">Transcription</keyword>
<sequence>MSTPEFRNVVRLDKQPSIRSTVTRALRAAVISGELQPGRVYSAPSLGEQFGVSATPIREAMLDLAREGLVVTIPNRGFQITEVSERDLREVTELRLMLEPPAVERATPLIPASALPDLRRKAADIVAGAQSGDLVEYLAADSDFHLALLQYAGNARLVDLVAGLRSQTRLFGLANLHEQGRLVASAHEHDLMLDAIEAGDATGARDLVHRHIEHVLTDWSGEAPARSDAADGGVGT</sequence>
<dbReference type="InterPro" id="IPR000524">
    <property type="entry name" value="Tscrpt_reg_HTH_GntR"/>
</dbReference>
<dbReference type="SMART" id="SM00895">
    <property type="entry name" value="FCD"/>
    <property type="match status" value="1"/>
</dbReference>
<dbReference type="SMART" id="SM00345">
    <property type="entry name" value="HTH_GNTR"/>
    <property type="match status" value="1"/>
</dbReference>
<name>A0ABU1I1D1_9MICO</name>
<dbReference type="Gene3D" id="1.20.120.530">
    <property type="entry name" value="GntR ligand-binding domain-like"/>
    <property type="match status" value="1"/>
</dbReference>